<dbReference type="EMBL" id="JAACXV010014323">
    <property type="protein sequence ID" value="KAF7268440.1"/>
    <property type="molecule type" value="Genomic_DNA"/>
</dbReference>
<name>A0A834M6B7_RHYFE</name>
<organism evidence="5 6">
    <name type="scientific">Rhynchophorus ferrugineus</name>
    <name type="common">Red palm weevil</name>
    <name type="synonym">Curculio ferrugineus</name>
    <dbReference type="NCBI Taxonomy" id="354439"/>
    <lineage>
        <taxon>Eukaryota</taxon>
        <taxon>Metazoa</taxon>
        <taxon>Ecdysozoa</taxon>
        <taxon>Arthropoda</taxon>
        <taxon>Hexapoda</taxon>
        <taxon>Insecta</taxon>
        <taxon>Pterygota</taxon>
        <taxon>Neoptera</taxon>
        <taxon>Endopterygota</taxon>
        <taxon>Coleoptera</taxon>
        <taxon>Polyphaga</taxon>
        <taxon>Cucujiformia</taxon>
        <taxon>Curculionidae</taxon>
        <taxon>Dryophthorinae</taxon>
        <taxon>Rhynchophorus</taxon>
    </lineage>
</organism>
<feature type="region of interest" description="Disordered" evidence="3">
    <location>
        <begin position="1"/>
        <end position="37"/>
    </location>
</feature>
<reference evidence="5" key="1">
    <citation type="submission" date="2020-08" db="EMBL/GenBank/DDBJ databases">
        <title>Genome sequencing and assembly of the red palm weevil Rhynchophorus ferrugineus.</title>
        <authorList>
            <person name="Dias G.B."/>
            <person name="Bergman C.M."/>
            <person name="Manee M."/>
        </authorList>
    </citation>
    <scope>NUCLEOTIDE SEQUENCE</scope>
    <source>
        <strain evidence="5">AA-2017</strain>
        <tissue evidence="5">Whole larva</tissue>
    </source>
</reference>
<feature type="domain" description="Cysteine-rich DPF motif" evidence="4">
    <location>
        <begin position="41"/>
        <end position="85"/>
    </location>
</feature>
<gene>
    <name evidence="5" type="ORF">GWI33_018449</name>
</gene>
<accession>A0A834M6B7</accession>
<dbReference type="InterPro" id="IPR018785">
    <property type="entry name" value="CDPF1_dom"/>
</dbReference>
<evidence type="ECO:0000313" key="5">
    <source>
        <dbReference type="EMBL" id="KAF7268440.1"/>
    </source>
</evidence>
<evidence type="ECO:0000256" key="2">
    <source>
        <dbReference type="ARBA" id="ARBA00014801"/>
    </source>
</evidence>
<feature type="compositionally biased region" description="Basic and acidic residues" evidence="3">
    <location>
        <begin position="13"/>
        <end position="37"/>
    </location>
</feature>
<dbReference type="AlphaFoldDB" id="A0A834M6B7"/>
<dbReference type="PANTHER" id="PTHR31849">
    <property type="entry name" value="CYSTEINE-RICH PDF MOTIF DOMAIN-CONTAINING PROTEIN 1"/>
    <property type="match status" value="1"/>
</dbReference>
<sequence length="95" mass="11253">MEIDELEPTTIPCKEEASTSKLESDLKSEETKDSEKRKQYFECHLCKLKEEFEYFGRNPPFCKNYQLLEDAYVIEDPFTAPRQDAVQNKINRILK</sequence>
<evidence type="ECO:0000256" key="1">
    <source>
        <dbReference type="ARBA" id="ARBA00007917"/>
    </source>
</evidence>
<dbReference type="InterPro" id="IPR042426">
    <property type="entry name" value="CDPF1"/>
</dbReference>
<evidence type="ECO:0000259" key="4">
    <source>
        <dbReference type="Pfam" id="PF10170"/>
    </source>
</evidence>
<dbReference type="Proteomes" id="UP000625711">
    <property type="component" value="Unassembled WGS sequence"/>
</dbReference>
<comment type="caution">
    <text evidence="5">The sequence shown here is derived from an EMBL/GenBank/DDBJ whole genome shotgun (WGS) entry which is preliminary data.</text>
</comment>
<keyword evidence="6" id="KW-1185">Reference proteome</keyword>
<dbReference type="Pfam" id="PF10170">
    <property type="entry name" value="C6_DPF"/>
    <property type="match status" value="1"/>
</dbReference>
<dbReference type="OrthoDB" id="191995at2759"/>
<protein>
    <recommendedName>
        <fullName evidence="2">Cysteine-rich DPF motif domain-containing protein 1</fullName>
    </recommendedName>
</protein>
<evidence type="ECO:0000256" key="3">
    <source>
        <dbReference type="SAM" id="MobiDB-lite"/>
    </source>
</evidence>
<comment type="similarity">
    <text evidence="1">Belongs to the CDPF1 family.</text>
</comment>
<evidence type="ECO:0000313" key="6">
    <source>
        <dbReference type="Proteomes" id="UP000625711"/>
    </source>
</evidence>
<proteinExistence type="inferred from homology"/>
<dbReference type="PANTHER" id="PTHR31849:SF1">
    <property type="entry name" value="CYSTEINE-RICH DPF MOTIF DOMAIN-CONTAINING PROTEIN 1"/>
    <property type="match status" value="1"/>
</dbReference>